<dbReference type="CDD" id="cd00093">
    <property type="entry name" value="HTH_XRE"/>
    <property type="match status" value="1"/>
</dbReference>
<dbReference type="InterPro" id="IPR010982">
    <property type="entry name" value="Lambda_DNA-bd_dom_sf"/>
</dbReference>
<name>A0A2M8RV57_9PAST</name>
<protein>
    <submittedName>
        <fullName evidence="3">Addiction module antidote protein, HigA family</fullName>
    </submittedName>
</protein>
<dbReference type="Gene3D" id="1.10.260.40">
    <property type="entry name" value="lambda repressor-like DNA-binding domains"/>
    <property type="match status" value="1"/>
</dbReference>
<comment type="caution">
    <text evidence="3">The sequence shown here is derived from an EMBL/GenBank/DDBJ whole genome shotgun (WGS) entry which is preliminary data.</text>
</comment>
<reference evidence="3 4" key="1">
    <citation type="submission" date="2017-11" db="EMBL/GenBank/DDBJ databases">
        <title>Reclassification of Bisgaard taxon 5 as Caviibacterium pharyngocola gen. nov., sp. nov.</title>
        <authorList>
            <person name="Christensen H."/>
        </authorList>
    </citation>
    <scope>NUCLEOTIDE SEQUENCE [LARGE SCALE GENOMIC DNA]</scope>
    <source>
        <strain evidence="3 4">7_3</strain>
    </source>
</reference>
<keyword evidence="1" id="KW-0238">DNA-binding</keyword>
<dbReference type="GO" id="GO:0003677">
    <property type="term" value="F:DNA binding"/>
    <property type="evidence" value="ECO:0007669"/>
    <property type="project" value="UniProtKB-KW"/>
</dbReference>
<organism evidence="3 4">
    <name type="scientific">Caviibacterium pharyngocola</name>
    <dbReference type="NCBI Taxonomy" id="28159"/>
    <lineage>
        <taxon>Bacteria</taxon>
        <taxon>Pseudomonadati</taxon>
        <taxon>Pseudomonadota</taxon>
        <taxon>Gammaproteobacteria</taxon>
        <taxon>Pasteurellales</taxon>
        <taxon>Pasteurellaceae</taxon>
        <taxon>Caviibacterium</taxon>
    </lineage>
</organism>
<gene>
    <name evidence="3" type="primary">higA</name>
    <name evidence="3" type="ORF">CVP04_07730</name>
</gene>
<dbReference type="PROSITE" id="PS50943">
    <property type="entry name" value="HTH_CROC1"/>
    <property type="match status" value="1"/>
</dbReference>
<dbReference type="PANTHER" id="PTHR36924">
    <property type="entry name" value="ANTITOXIN HIGA-1"/>
    <property type="match status" value="1"/>
</dbReference>
<dbReference type="OrthoDB" id="9793869at2"/>
<proteinExistence type="predicted"/>
<dbReference type="EMBL" id="PHGZ01000015">
    <property type="protein sequence ID" value="PJG82755.1"/>
    <property type="molecule type" value="Genomic_DNA"/>
</dbReference>
<dbReference type="Pfam" id="PF01381">
    <property type="entry name" value="HTH_3"/>
    <property type="match status" value="1"/>
</dbReference>
<evidence type="ECO:0000259" key="2">
    <source>
        <dbReference type="PROSITE" id="PS50943"/>
    </source>
</evidence>
<feature type="domain" description="HTH cro/C1-type" evidence="2">
    <location>
        <begin position="22"/>
        <end position="63"/>
    </location>
</feature>
<evidence type="ECO:0000313" key="4">
    <source>
        <dbReference type="Proteomes" id="UP000230282"/>
    </source>
</evidence>
<evidence type="ECO:0000256" key="1">
    <source>
        <dbReference type="ARBA" id="ARBA00023125"/>
    </source>
</evidence>
<dbReference type="SUPFAM" id="SSF47413">
    <property type="entry name" value="lambda repressor-like DNA-binding domains"/>
    <property type="match status" value="1"/>
</dbReference>
<dbReference type="NCBIfam" id="TIGR02607">
    <property type="entry name" value="antidote_HigA"/>
    <property type="match status" value="1"/>
</dbReference>
<dbReference type="SMART" id="SM00530">
    <property type="entry name" value="HTH_XRE"/>
    <property type="match status" value="1"/>
</dbReference>
<accession>A0A2M8RV57</accession>
<dbReference type="Proteomes" id="UP000230282">
    <property type="component" value="Unassembled WGS sequence"/>
</dbReference>
<keyword evidence="4" id="KW-1185">Reference proteome</keyword>
<dbReference type="PANTHER" id="PTHR36924:SF1">
    <property type="entry name" value="ANTITOXIN HIGA-1"/>
    <property type="match status" value="1"/>
</dbReference>
<dbReference type="AlphaFoldDB" id="A0A2M8RV57"/>
<dbReference type="InterPro" id="IPR013430">
    <property type="entry name" value="Toxin_antidote_HigA"/>
</dbReference>
<evidence type="ECO:0000313" key="3">
    <source>
        <dbReference type="EMBL" id="PJG82755.1"/>
    </source>
</evidence>
<sequence length="99" mass="11382">MFNPAHPGKVLKDVISEFQVNDVAEKLGITRVTLSRILNGETNITPEMALRLSKLLPNTTPNFWLGMQVNYDLWHLEQSVTFDIEPLYQARSREELNNL</sequence>
<dbReference type="InterPro" id="IPR001387">
    <property type="entry name" value="Cro/C1-type_HTH"/>
</dbReference>